<comment type="similarity">
    <text evidence="3">Belongs to the peptidase S8 family. Furin subfamily.</text>
</comment>
<dbReference type="GO" id="GO:0004252">
    <property type="term" value="F:serine-type endopeptidase activity"/>
    <property type="evidence" value="ECO:0007669"/>
    <property type="project" value="UniProtKB-UniRule"/>
</dbReference>
<dbReference type="PROSITE" id="PS51829">
    <property type="entry name" value="P_HOMO_B"/>
    <property type="match status" value="1"/>
</dbReference>
<evidence type="ECO:0000313" key="19">
    <source>
        <dbReference type="Proteomes" id="UP001367676"/>
    </source>
</evidence>
<dbReference type="FunFam" id="3.40.50.200:FF:000001">
    <property type="entry name" value="Furin 2, isoform B"/>
    <property type="match status" value="1"/>
</dbReference>
<dbReference type="InterPro" id="IPR023827">
    <property type="entry name" value="Peptidase_S8_Asp-AS"/>
</dbReference>
<organism evidence="18 19">
    <name type="scientific">Parthenolecanium corni</name>
    <dbReference type="NCBI Taxonomy" id="536013"/>
    <lineage>
        <taxon>Eukaryota</taxon>
        <taxon>Metazoa</taxon>
        <taxon>Ecdysozoa</taxon>
        <taxon>Arthropoda</taxon>
        <taxon>Hexapoda</taxon>
        <taxon>Insecta</taxon>
        <taxon>Pterygota</taxon>
        <taxon>Neoptera</taxon>
        <taxon>Paraneoptera</taxon>
        <taxon>Hemiptera</taxon>
        <taxon>Sternorrhyncha</taxon>
        <taxon>Coccoidea</taxon>
        <taxon>Coccidae</taxon>
        <taxon>Parthenolecanium</taxon>
    </lineage>
</organism>
<protein>
    <recommendedName>
        <fullName evidence="14">furin</fullName>
        <ecNumber evidence="14">3.4.21.75</ecNumber>
    </recommendedName>
</protein>
<evidence type="ECO:0000256" key="5">
    <source>
        <dbReference type="ARBA" id="ARBA00022685"/>
    </source>
</evidence>
<keyword evidence="5" id="KW-0165">Cleavage on pair of basic residues</keyword>
<dbReference type="Pfam" id="PF00082">
    <property type="entry name" value="Peptidase_S8"/>
    <property type="match status" value="1"/>
</dbReference>
<evidence type="ECO:0000259" key="17">
    <source>
        <dbReference type="PROSITE" id="PS51829"/>
    </source>
</evidence>
<evidence type="ECO:0000256" key="10">
    <source>
        <dbReference type="ARBA" id="ARBA00023145"/>
    </source>
</evidence>
<evidence type="ECO:0000256" key="16">
    <source>
        <dbReference type="PROSITE-ProRule" id="PRU01240"/>
    </source>
</evidence>
<dbReference type="InterPro" id="IPR000209">
    <property type="entry name" value="Peptidase_S8/S53_dom"/>
</dbReference>
<comment type="caution">
    <text evidence="18">The sequence shown here is derived from an EMBL/GenBank/DDBJ whole genome shotgun (WGS) entry which is preliminary data.</text>
</comment>
<feature type="active site" description="Charge relay system" evidence="15 16">
    <location>
        <position position="244"/>
    </location>
</feature>
<dbReference type="Gene3D" id="2.60.120.260">
    <property type="entry name" value="Galactose-binding domain-like"/>
    <property type="match status" value="1"/>
</dbReference>
<dbReference type="Gene3D" id="3.30.70.850">
    <property type="entry name" value="Peptidase S8, pro-domain"/>
    <property type="match status" value="1"/>
</dbReference>
<keyword evidence="4 16" id="KW-0645">Protease</keyword>
<dbReference type="InterPro" id="IPR036852">
    <property type="entry name" value="Peptidase_S8/S53_dom_sf"/>
</dbReference>
<evidence type="ECO:0000256" key="4">
    <source>
        <dbReference type="ARBA" id="ARBA00022670"/>
    </source>
</evidence>
<evidence type="ECO:0000256" key="2">
    <source>
        <dbReference type="ARBA" id="ARBA00004394"/>
    </source>
</evidence>
<keyword evidence="6" id="KW-0732">Signal</keyword>
<feature type="active site" description="Charge relay system" evidence="15 16">
    <location>
        <position position="203"/>
    </location>
</feature>
<reference evidence="18 19" key="1">
    <citation type="submission" date="2024-03" db="EMBL/GenBank/DDBJ databases">
        <title>Adaptation during the transition from Ophiocordyceps entomopathogen to insect associate is accompanied by gene loss and intensified selection.</title>
        <authorList>
            <person name="Ward C.M."/>
            <person name="Onetto C.A."/>
            <person name="Borneman A.R."/>
        </authorList>
    </citation>
    <scope>NUCLEOTIDE SEQUENCE [LARGE SCALE GENOMIC DNA]</scope>
    <source>
        <strain evidence="18">AWRI1</strain>
        <tissue evidence="18">Single Adult Female</tissue>
    </source>
</reference>
<dbReference type="Proteomes" id="UP001367676">
    <property type="component" value="Unassembled WGS sequence"/>
</dbReference>
<evidence type="ECO:0000256" key="13">
    <source>
        <dbReference type="ARBA" id="ARBA00035756"/>
    </source>
</evidence>
<dbReference type="PROSITE" id="PS00136">
    <property type="entry name" value="SUBTILASE_ASP"/>
    <property type="match status" value="1"/>
</dbReference>
<feature type="active site" description="Charge relay system" evidence="15 16">
    <location>
        <position position="418"/>
    </location>
</feature>
<dbReference type="InterPro" id="IPR015500">
    <property type="entry name" value="Peptidase_S8_subtilisin-rel"/>
</dbReference>
<dbReference type="EMBL" id="JBBCAQ010000010">
    <property type="protein sequence ID" value="KAK7601148.1"/>
    <property type="molecule type" value="Genomic_DNA"/>
</dbReference>
<dbReference type="InterPro" id="IPR023828">
    <property type="entry name" value="Peptidase_S8_Ser-AS"/>
</dbReference>
<feature type="domain" description="P/Homo B" evidence="17">
    <location>
        <begin position="494"/>
        <end position="622"/>
    </location>
</feature>
<dbReference type="FunFam" id="2.60.120.260:FF:000006">
    <property type="entry name" value="Proprotein convertase subtilisin/kexin type 5"/>
    <property type="match status" value="1"/>
</dbReference>
<dbReference type="Pfam" id="PF16470">
    <property type="entry name" value="S8_pro-domain"/>
    <property type="match status" value="1"/>
</dbReference>
<dbReference type="SUPFAM" id="SSF49785">
    <property type="entry name" value="Galactose-binding domain-like"/>
    <property type="match status" value="1"/>
</dbReference>
<dbReference type="PANTHER" id="PTHR42884">
    <property type="entry name" value="PROPROTEIN CONVERTASE SUBTILISIN/KEXIN-RELATED"/>
    <property type="match status" value="1"/>
</dbReference>
<dbReference type="InterPro" id="IPR038466">
    <property type="entry name" value="S8_pro-domain_sf"/>
</dbReference>
<dbReference type="CDD" id="cd04059">
    <property type="entry name" value="Peptidases_S8_Protein_convertases_Kexins_Furin-like"/>
    <property type="match status" value="1"/>
</dbReference>
<sequence length="698" mass="78012">MFAMLMMICSSTSAWKMQHNVSKFKHKHDELKGFVKPNNQHYTNTWVSFIEGGSHLVQKIADIHGYVILKEIFPNTYHLHHPKVKKRSLEKEEYFSQRLTFHPQVLYVEQQMVKRRIKRDYIMLPFPSSKSKYVGGDDAIHEETWQKVNASHHGILSRATFAKNDPKWPDMWYLNRGGEQDMNVRGAWEDGYSGLGIVVTILDDGLEKDHPDLIVNYDPQASYDINGHDEDPMPRYDQTDSNRHGTRCAGEVAAAANNNRCSVGVAFRASIGGIRMLDGDVTDAVEARSLSLNSQHIDIYSASWGPDDDGKTVDGPGELAMRAFVEGVTKGRGGKGSIFVWASGNGGRDYDNCNCDGYTNSIYTLSVSSATEAGKVPWYSEICSSTIASTYSSGALWEPQVSTTDLHHDCTGNHTGTSASAPLAAGIIALALEANTELTWRDMQHIVIATARPKGLIATDWNVNGVGRAVSHSFGYGLMDATAMVRLARHWKRVGRQQSYETDAQVENAAIPSNGVKIVRLYVQQAGDINYLEHVQARITLDAKKRGDIRIILISPVGTRSVLLTPRMRDSSRDGFQDWPFMTVHCWGESPLGTWKLELHNQGRLPASFIKWKLVLYGTETNPAEENNLLKTNISEKSVVQMKRTQSEIDENSPVNEEPTARFDSVKNFRDMRNAASKFSFILSCFPLIWTLKILACS</sequence>
<evidence type="ECO:0000256" key="11">
    <source>
        <dbReference type="ARBA" id="ARBA00023157"/>
    </source>
</evidence>
<keyword evidence="8 16" id="KW-0720">Serine protease</keyword>
<dbReference type="PROSITE" id="PS51892">
    <property type="entry name" value="SUBTILASE"/>
    <property type="match status" value="1"/>
</dbReference>
<dbReference type="InterPro" id="IPR002884">
    <property type="entry name" value="P_dom"/>
</dbReference>
<dbReference type="GO" id="GO:0005802">
    <property type="term" value="C:trans-Golgi network"/>
    <property type="evidence" value="ECO:0007669"/>
    <property type="project" value="TreeGrafter"/>
</dbReference>
<dbReference type="InterPro" id="IPR008979">
    <property type="entry name" value="Galactose-bd-like_sf"/>
</dbReference>
<dbReference type="EC" id="3.4.21.75" evidence="14"/>
<dbReference type="PROSITE" id="PS00138">
    <property type="entry name" value="SUBTILASE_SER"/>
    <property type="match status" value="1"/>
</dbReference>
<evidence type="ECO:0000256" key="8">
    <source>
        <dbReference type="ARBA" id="ARBA00022825"/>
    </source>
</evidence>
<dbReference type="Pfam" id="PF01483">
    <property type="entry name" value="P_proprotein"/>
    <property type="match status" value="1"/>
</dbReference>
<evidence type="ECO:0000256" key="3">
    <source>
        <dbReference type="ARBA" id="ARBA00005325"/>
    </source>
</evidence>
<proteinExistence type="inferred from homology"/>
<evidence type="ECO:0000256" key="1">
    <source>
        <dbReference type="ARBA" id="ARBA00001913"/>
    </source>
</evidence>
<dbReference type="SUPFAM" id="SSF52743">
    <property type="entry name" value="Subtilisin-like"/>
    <property type="match status" value="1"/>
</dbReference>
<dbReference type="InterPro" id="IPR032815">
    <property type="entry name" value="S8_pro-domain"/>
</dbReference>
<gene>
    <name evidence="18" type="ORF">V9T40_008589</name>
</gene>
<dbReference type="PANTHER" id="PTHR42884:SF3">
    <property type="entry name" value="FURIN-LIKE PROTEASE 1, ISOFORMS 1_1-X_2"/>
    <property type="match status" value="1"/>
</dbReference>
<dbReference type="Gene3D" id="3.40.50.200">
    <property type="entry name" value="Peptidase S8/S53 domain"/>
    <property type="match status" value="1"/>
</dbReference>
<keyword evidence="11" id="KW-1015">Disulfide bond</keyword>
<comment type="catalytic activity">
    <reaction evidence="13">
        <text>Release of mature proteins from their proproteins by cleavage of -Arg-Xaa-Yaa-Arg-|-Zaa- bonds, where Xaa can be any amino acid and Yaa is Arg or Lys. Releases albumin, complement component C3 and von Willebrand factor from their respective precursors.</text>
        <dbReference type="EC" id="3.4.21.75"/>
    </reaction>
</comment>
<dbReference type="InterPro" id="IPR034182">
    <property type="entry name" value="Kexin/furin"/>
</dbReference>
<evidence type="ECO:0000256" key="15">
    <source>
        <dbReference type="PIRSR" id="PIRSR615500-1"/>
    </source>
</evidence>
<keyword evidence="10" id="KW-0865">Zymogen</keyword>
<dbReference type="PRINTS" id="PR00723">
    <property type="entry name" value="SUBTILISIN"/>
</dbReference>
<evidence type="ECO:0000256" key="14">
    <source>
        <dbReference type="ARBA" id="ARBA00038993"/>
    </source>
</evidence>
<keyword evidence="19" id="KW-1185">Reference proteome</keyword>
<name>A0AAN9U035_9HEMI</name>
<evidence type="ECO:0000256" key="6">
    <source>
        <dbReference type="ARBA" id="ARBA00022729"/>
    </source>
</evidence>
<dbReference type="GO" id="GO:0016486">
    <property type="term" value="P:peptide hormone processing"/>
    <property type="evidence" value="ECO:0007669"/>
    <property type="project" value="TreeGrafter"/>
</dbReference>
<dbReference type="InterPro" id="IPR022398">
    <property type="entry name" value="Peptidase_S8_His-AS"/>
</dbReference>
<accession>A0AAN9U035</accession>
<keyword evidence="7 16" id="KW-0378">Hydrolase</keyword>
<dbReference type="AlphaFoldDB" id="A0AAN9U035"/>
<evidence type="ECO:0000256" key="9">
    <source>
        <dbReference type="ARBA" id="ARBA00023034"/>
    </source>
</evidence>
<comment type="subcellular location">
    <subcellularLocation>
        <location evidence="2">Golgi apparatus membrane</location>
    </subcellularLocation>
</comment>
<keyword evidence="12" id="KW-0325">Glycoprotein</keyword>
<evidence type="ECO:0000256" key="12">
    <source>
        <dbReference type="ARBA" id="ARBA00023180"/>
    </source>
</evidence>
<comment type="cofactor">
    <cofactor evidence="1">
        <name>Ca(2+)</name>
        <dbReference type="ChEBI" id="CHEBI:29108"/>
    </cofactor>
</comment>
<dbReference type="PROSITE" id="PS00137">
    <property type="entry name" value="SUBTILASE_HIS"/>
    <property type="match status" value="1"/>
</dbReference>
<dbReference type="SUPFAM" id="SSF54897">
    <property type="entry name" value="Protease propeptides/inhibitors"/>
    <property type="match status" value="1"/>
</dbReference>
<evidence type="ECO:0000256" key="7">
    <source>
        <dbReference type="ARBA" id="ARBA00022801"/>
    </source>
</evidence>
<evidence type="ECO:0000313" key="18">
    <source>
        <dbReference type="EMBL" id="KAK7601148.1"/>
    </source>
</evidence>
<keyword evidence="9" id="KW-0333">Golgi apparatus</keyword>
<dbReference type="GO" id="GO:0000139">
    <property type="term" value="C:Golgi membrane"/>
    <property type="evidence" value="ECO:0007669"/>
    <property type="project" value="UniProtKB-SubCell"/>
</dbReference>